<dbReference type="RefSeq" id="WP_110830312.1">
    <property type="nucleotide sequence ID" value="NZ_QKLU01000003.1"/>
</dbReference>
<dbReference type="InterPro" id="IPR032508">
    <property type="entry name" value="FecR_C"/>
</dbReference>
<evidence type="ECO:0000256" key="1">
    <source>
        <dbReference type="SAM" id="Phobius"/>
    </source>
</evidence>
<feature type="transmembrane region" description="Helical" evidence="1">
    <location>
        <begin position="78"/>
        <end position="99"/>
    </location>
</feature>
<dbReference type="Gene3D" id="3.55.50.30">
    <property type="match status" value="1"/>
</dbReference>
<evidence type="ECO:0000259" key="3">
    <source>
        <dbReference type="Pfam" id="PF16344"/>
    </source>
</evidence>
<gene>
    <name evidence="4" type="ORF">B0O44_103630</name>
</gene>
<dbReference type="PANTHER" id="PTHR30273">
    <property type="entry name" value="PERIPLASMIC SIGNAL SENSOR AND SIGMA FACTOR ACTIVATOR FECR-RELATED"/>
    <property type="match status" value="1"/>
</dbReference>
<organism evidence="4 5">
    <name type="scientific">Pedobacter nutrimenti</name>
    <dbReference type="NCBI Taxonomy" id="1241337"/>
    <lineage>
        <taxon>Bacteria</taxon>
        <taxon>Pseudomonadati</taxon>
        <taxon>Bacteroidota</taxon>
        <taxon>Sphingobacteriia</taxon>
        <taxon>Sphingobacteriales</taxon>
        <taxon>Sphingobacteriaceae</taxon>
        <taxon>Pedobacter</taxon>
    </lineage>
</organism>
<dbReference type="AlphaFoldDB" id="A0A318UI11"/>
<dbReference type="InterPro" id="IPR006860">
    <property type="entry name" value="FecR"/>
</dbReference>
<dbReference type="OrthoDB" id="1097132at2"/>
<evidence type="ECO:0000313" key="4">
    <source>
        <dbReference type="EMBL" id="PYF75180.1"/>
    </source>
</evidence>
<dbReference type="InterPro" id="IPR012373">
    <property type="entry name" value="Ferrdict_sens_TM"/>
</dbReference>
<name>A0A318UI11_9SPHI</name>
<accession>A0A318UI11</accession>
<evidence type="ECO:0000259" key="2">
    <source>
        <dbReference type="Pfam" id="PF04773"/>
    </source>
</evidence>
<dbReference type="PIRSF" id="PIRSF018266">
    <property type="entry name" value="FecR"/>
    <property type="match status" value="1"/>
</dbReference>
<feature type="domain" description="Protein FecR C-terminal" evidence="3">
    <location>
        <begin position="256"/>
        <end position="317"/>
    </location>
</feature>
<proteinExistence type="predicted"/>
<dbReference type="Gene3D" id="2.60.120.1440">
    <property type="match status" value="1"/>
</dbReference>
<evidence type="ECO:0000313" key="5">
    <source>
        <dbReference type="Proteomes" id="UP000248198"/>
    </source>
</evidence>
<comment type="caution">
    <text evidence="4">The sequence shown here is derived from an EMBL/GenBank/DDBJ whole genome shotgun (WGS) entry which is preliminary data.</text>
</comment>
<dbReference type="Pfam" id="PF16344">
    <property type="entry name" value="FecR_C"/>
    <property type="match status" value="1"/>
</dbReference>
<sequence length="327" mass="37074">MNQERKKELLGKFADRSLSPAEQEEFWEMMQLEQQDDLDLEFGFSELEVDPQEQQDSIAAVKNRLTGQIGKKKRSYKFLYKGIAAIAAVLLLITGFKVYQDYKYVKNTNTFITVRVPVGKMQRVFLSDSSVVTVSSGSVFKYPKAFAKNSRVVYLSSGKAFFEVAKDRSRPFSVRSGELSTTALGTSFTVQYNAAYGWEKVNLYTGKVVISRRVNGGQAKPVYLTPGKAYEYIAGQGNVFGFDPSHQQPLTERNALHFAHTPFSEAIYQISSYYNIHIHFNPVQTRHYTVNGDFAGQSAEETLQSLVFIHQLKFTRSDSLNYSIMKK</sequence>
<keyword evidence="5" id="KW-1185">Reference proteome</keyword>
<keyword evidence="1" id="KW-0472">Membrane</keyword>
<dbReference type="GO" id="GO:0016989">
    <property type="term" value="F:sigma factor antagonist activity"/>
    <property type="evidence" value="ECO:0007669"/>
    <property type="project" value="TreeGrafter"/>
</dbReference>
<dbReference type="PANTHER" id="PTHR30273:SF2">
    <property type="entry name" value="PROTEIN FECR"/>
    <property type="match status" value="1"/>
</dbReference>
<keyword evidence="1" id="KW-1133">Transmembrane helix</keyword>
<dbReference type="Proteomes" id="UP000248198">
    <property type="component" value="Unassembled WGS sequence"/>
</dbReference>
<dbReference type="EMBL" id="QKLU01000003">
    <property type="protein sequence ID" value="PYF75180.1"/>
    <property type="molecule type" value="Genomic_DNA"/>
</dbReference>
<keyword evidence="1" id="KW-0812">Transmembrane</keyword>
<dbReference type="Pfam" id="PF04773">
    <property type="entry name" value="FecR"/>
    <property type="match status" value="1"/>
</dbReference>
<feature type="domain" description="FecR protein" evidence="2">
    <location>
        <begin position="113"/>
        <end position="208"/>
    </location>
</feature>
<protein>
    <submittedName>
        <fullName evidence="4">FecR family protein</fullName>
    </submittedName>
</protein>
<reference evidence="4 5" key="1">
    <citation type="submission" date="2018-06" db="EMBL/GenBank/DDBJ databases">
        <title>Genomic Encyclopedia of Archaeal and Bacterial Type Strains, Phase II (KMG-II): from individual species to whole genera.</title>
        <authorList>
            <person name="Goeker M."/>
        </authorList>
    </citation>
    <scope>NUCLEOTIDE SEQUENCE [LARGE SCALE GENOMIC DNA]</scope>
    <source>
        <strain evidence="4 5">DSM 27372</strain>
    </source>
</reference>